<reference evidence="1 2" key="1">
    <citation type="submission" date="2015-09" db="EMBL/GenBank/DDBJ databases">
        <title>Atta colombica WGS genome.</title>
        <authorList>
            <person name="Nygaard S."/>
            <person name="Hu H."/>
            <person name="Boomsma J."/>
            <person name="Zhang G."/>
        </authorList>
    </citation>
    <scope>NUCLEOTIDE SEQUENCE [LARGE SCALE GENOMIC DNA]</scope>
    <source>
        <strain evidence="1">Treedump-2</strain>
        <tissue evidence="1">Whole body</tissue>
    </source>
</reference>
<dbReference type="EMBL" id="KQ976476">
    <property type="protein sequence ID" value="KYM83870.1"/>
    <property type="molecule type" value="Genomic_DNA"/>
</dbReference>
<name>A0A195BI12_9HYME</name>
<gene>
    <name evidence="1" type="ORF">ALC53_05730</name>
</gene>
<keyword evidence="2" id="KW-1185">Reference proteome</keyword>
<evidence type="ECO:0000313" key="2">
    <source>
        <dbReference type="Proteomes" id="UP000078540"/>
    </source>
</evidence>
<dbReference type="Proteomes" id="UP000078540">
    <property type="component" value="Unassembled WGS sequence"/>
</dbReference>
<dbReference type="AlphaFoldDB" id="A0A195BI12"/>
<evidence type="ECO:0000313" key="1">
    <source>
        <dbReference type="EMBL" id="KYM83870.1"/>
    </source>
</evidence>
<protein>
    <submittedName>
        <fullName evidence="1">Uncharacterized protein</fullName>
    </submittedName>
</protein>
<accession>A0A195BI12</accession>
<sequence>MRVTCHRARAVTRRHPRGMAATQAKRFTLSVAGVASAPHFPPDVSPISSDGQVPYGLEMDRLATRIYCGVAAFEREHALNCEKKEYKVPVADSNDISYTFRGKECRAVHASRTTGKILLFGTPSGVPFREFRKTQEAIIPRRKNILLGHTEENSLAHNFSANKGNLEALDISRLTYEGCSAAKLMKKQQTFVDSTTFYGKSSRTKSNPAPVPIRLEGPRPAEGKAKIGPIYYMENRFNRRLSIYPCGRDRSRYRNDISWPVFAAADGGNMRIARWRDKKVG</sequence>
<organism evidence="1 2">
    <name type="scientific">Atta colombica</name>
    <dbReference type="NCBI Taxonomy" id="520822"/>
    <lineage>
        <taxon>Eukaryota</taxon>
        <taxon>Metazoa</taxon>
        <taxon>Ecdysozoa</taxon>
        <taxon>Arthropoda</taxon>
        <taxon>Hexapoda</taxon>
        <taxon>Insecta</taxon>
        <taxon>Pterygota</taxon>
        <taxon>Neoptera</taxon>
        <taxon>Endopterygota</taxon>
        <taxon>Hymenoptera</taxon>
        <taxon>Apocrita</taxon>
        <taxon>Aculeata</taxon>
        <taxon>Formicoidea</taxon>
        <taxon>Formicidae</taxon>
        <taxon>Myrmicinae</taxon>
        <taxon>Atta</taxon>
    </lineage>
</organism>
<proteinExistence type="predicted"/>